<feature type="transmembrane region" description="Helical" evidence="7">
    <location>
        <begin position="264"/>
        <end position="285"/>
    </location>
</feature>
<feature type="transmembrane region" description="Helical" evidence="7">
    <location>
        <begin position="325"/>
        <end position="347"/>
    </location>
</feature>
<feature type="transmembrane region" description="Helical" evidence="7">
    <location>
        <begin position="46"/>
        <end position="67"/>
    </location>
</feature>
<feature type="domain" description="Major facilitator superfamily (MFS) profile" evidence="8">
    <location>
        <begin position="13"/>
        <end position="414"/>
    </location>
</feature>
<dbReference type="Proteomes" id="UP000077875">
    <property type="component" value="Chromosome"/>
</dbReference>
<dbReference type="PANTHER" id="PTHR11662:SF399">
    <property type="entry name" value="FI19708P1-RELATED"/>
    <property type="match status" value="1"/>
</dbReference>
<protein>
    <submittedName>
        <fullName evidence="9">MFS transporter</fullName>
    </submittedName>
</protein>
<dbReference type="SUPFAM" id="SSF103473">
    <property type="entry name" value="MFS general substrate transporter"/>
    <property type="match status" value="1"/>
</dbReference>
<evidence type="ECO:0000256" key="1">
    <source>
        <dbReference type="ARBA" id="ARBA00004651"/>
    </source>
</evidence>
<evidence type="ECO:0000259" key="8">
    <source>
        <dbReference type="PROSITE" id="PS50850"/>
    </source>
</evidence>
<feature type="transmembrane region" description="Helical" evidence="7">
    <location>
        <begin position="388"/>
        <end position="407"/>
    </location>
</feature>
<feature type="transmembrane region" description="Helical" evidence="7">
    <location>
        <begin position="79"/>
        <end position="103"/>
    </location>
</feature>
<evidence type="ECO:0000256" key="4">
    <source>
        <dbReference type="ARBA" id="ARBA00022989"/>
    </source>
</evidence>
<dbReference type="InterPro" id="IPR020846">
    <property type="entry name" value="MFS_dom"/>
</dbReference>
<dbReference type="GO" id="GO:0022857">
    <property type="term" value="F:transmembrane transporter activity"/>
    <property type="evidence" value="ECO:0007669"/>
    <property type="project" value="InterPro"/>
</dbReference>
<evidence type="ECO:0000256" key="7">
    <source>
        <dbReference type="SAM" id="Phobius"/>
    </source>
</evidence>
<dbReference type="KEGG" id="haa:A5892_18445"/>
<evidence type="ECO:0000256" key="5">
    <source>
        <dbReference type="ARBA" id="ARBA00023136"/>
    </source>
</evidence>
<feature type="transmembrane region" description="Helical" evidence="7">
    <location>
        <begin position="7"/>
        <end position="26"/>
    </location>
</feature>
<comment type="similarity">
    <text evidence="6">Belongs to the major facilitator superfamily. Phthalate permease family.</text>
</comment>
<evidence type="ECO:0000256" key="3">
    <source>
        <dbReference type="ARBA" id="ARBA00022692"/>
    </source>
</evidence>
<accession>A0A172YJ03</accession>
<dbReference type="CDD" id="cd17319">
    <property type="entry name" value="MFS_ExuT_GudP_like"/>
    <property type="match status" value="1"/>
</dbReference>
<name>A0A172YJ03_9GAMM</name>
<dbReference type="PROSITE" id="PS50850">
    <property type="entry name" value="MFS"/>
    <property type="match status" value="1"/>
</dbReference>
<dbReference type="InterPro" id="IPR036259">
    <property type="entry name" value="MFS_trans_sf"/>
</dbReference>
<organism evidence="9 10">
    <name type="scientific">Halotalea alkalilenta</name>
    <dbReference type="NCBI Taxonomy" id="376489"/>
    <lineage>
        <taxon>Bacteria</taxon>
        <taxon>Pseudomonadati</taxon>
        <taxon>Pseudomonadota</taxon>
        <taxon>Gammaproteobacteria</taxon>
        <taxon>Oceanospirillales</taxon>
        <taxon>Halomonadaceae</taxon>
        <taxon>Halotalea</taxon>
    </lineage>
</organism>
<evidence type="ECO:0000256" key="2">
    <source>
        <dbReference type="ARBA" id="ARBA00022475"/>
    </source>
</evidence>
<dbReference type="InterPro" id="IPR050382">
    <property type="entry name" value="MFS_Na/Anion_cotransporter"/>
</dbReference>
<keyword evidence="3 7" id="KW-0812">Transmembrane</keyword>
<comment type="subcellular location">
    <subcellularLocation>
        <location evidence="1">Cell membrane</location>
        <topology evidence="1">Multi-pass membrane protein</topology>
    </subcellularLocation>
</comment>
<dbReference type="STRING" id="376489.A5892_18445"/>
<reference evidence="9 10" key="1">
    <citation type="submission" date="2016-04" db="EMBL/GenBank/DDBJ databases">
        <title>Complete Genome Sequence of Halotalea alkalilenta IHB B 13600.</title>
        <authorList>
            <person name="Swarnkar M.K."/>
            <person name="Sharma A."/>
            <person name="Kaushal K."/>
            <person name="Soni R."/>
            <person name="Rana S."/>
            <person name="Singh A.K."/>
            <person name="Gulati A."/>
        </authorList>
    </citation>
    <scope>NUCLEOTIDE SEQUENCE [LARGE SCALE GENOMIC DNA]</scope>
    <source>
        <strain evidence="9 10">IHB B 13600</strain>
    </source>
</reference>
<evidence type="ECO:0000313" key="9">
    <source>
        <dbReference type="EMBL" id="ANF59197.1"/>
    </source>
</evidence>
<dbReference type="PIRSF" id="PIRSF002808">
    <property type="entry name" value="Hexose_phosphate_transp"/>
    <property type="match status" value="1"/>
</dbReference>
<feature type="transmembrane region" description="Helical" evidence="7">
    <location>
        <begin position="297"/>
        <end position="319"/>
    </location>
</feature>
<evidence type="ECO:0000256" key="6">
    <source>
        <dbReference type="ARBA" id="ARBA00038514"/>
    </source>
</evidence>
<feature type="transmembrane region" description="Helical" evidence="7">
    <location>
        <begin position="232"/>
        <end position="252"/>
    </location>
</feature>
<keyword evidence="4 7" id="KW-1133">Transmembrane helix</keyword>
<keyword evidence="10" id="KW-1185">Reference proteome</keyword>
<gene>
    <name evidence="9" type="ORF">A5892_18445</name>
</gene>
<evidence type="ECO:0000313" key="10">
    <source>
        <dbReference type="Proteomes" id="UP000077875"/>
    </source>
</evidence>
<keyword evidence="2" id="KW-1003">Cell membrane</keyword>
<dbReference type="EMBL" id="CP015243">
    <property type="protein sequence ID" value="ANF59197.1"/>
    <property type="molecule type" value="Genomic_DNA"/>
</dbReference>
<dbReference type="RefSeq" id="WP_064124041.1">
    <property type="nucleotide sequence ID" value="NZ_CP015243.1"/>
</dbReference>
<dbReference type="PANTHER" id="PTHR11662">
    <property type="entry name" value="SOLUTE CARRIER FAMILY 17"/>
    <property type="match status" value="1"/>
</dbReference>
<dbReference type="AlphaFoldDB" id="A0A172YJ03"/>
<dbReference type="InterPro" id="IPR011701">
    <property type="entry name" value="MFS"/>
</dbReference>
<feature type="transmembrane region" description="Helical" evidence="7">
    <location>
        <begin position="169"/>
        <end position="187"/>
    </location>
</feature>
<dbReference type="Pfam" id="PF07690">
    <property type="entry name" value="MFS_1"/>
    <property type="match status" value="1"/>
</dbReference>
<keyword evidence="5 7" id="KW-0472">Membrane</keyword>
<dbReference type="GO" id="GO:0005886">
    <property type="term" value="C:plasma membrane"/>
    <property type="evidence" value="ECO:0007669"/>
    <property type="project" value="UniProtKB-SubCell"/>
</dbReference>
<dbReference type="InterPro" id="IPR000849">
    <property type="entry name" value="Sugar_P_transporter"/>
</dbReference>
<sequence>MNRLFKVKATSMVLVMLCLMYFITYVDRVNVSTAAGQFSAELGLTNTQLGFIFSAFAYPYLVFQFIGGWVSDRFGAKRTLIVCAFIWATATVLTGLAGGFLSLVAARMLLGLGEGATFPAATSAMSAWVAKDKRGFAQGITHSAARLGNAMAPMIVAALMTAYDWRFSFYLLGGLSFGWIVLWYATYTEKPADHPRITQQELDSLPPPKPARGPDAPGTWMRLFRRMLPVSSVYFCYNWILWLMLSWIPMYFMHNYQLNIKDAVLYTSGVFFAGVLGDLLGGVLSDKILRRTGNLKLARSYLVAVCMGLTGLSLIPVLMFQEPMYSLVFLGLALFFNEMIVGPMWAVPMDIANDRAGTASGIMNGTAATATIISPVLAGYLIDQTGNWSLPFLISIGVLACGVLLTFTMKPQRAFDANATSKPVMRTDFS</sequence>
<dbReference type="Gene3D" id="1.20.1250.20">
    <property type="entry name" value="MFS general substrate transporter like domains"/>
    <property type="match status" value="2"/>
</dbReference>
<proteinExistence type="inferred from homology"/>
<feature type="transmembrane region" description="Helical" evidence="7">
    <location>
        <begin position="359"/>
        <end position="382"/>
    </location>
</feature>